<dbReference type="Gene3D" id="3.40.50.1970">
    <property type="match status" value="1"/>
</dbReference>
<dbReference type="FunFam" id="3.40.50.1970:FF:000003">
    <property type="entry name" value="Alcohol dehydrogenase, iron-containing"/>
    <property type="match status" value="1"/>
</dbReference>
<dbReference type="Pfam" id="PF25137">
    <property type="entry name" value="ADH_Fe_C"/>
    <property type="match status" value="1"/>
</dbReference>
<dbReference type="InterPro" id="IPR056798">
    <property type="entry name" value="ADH_Fe_C"/>
</dbReference>
<dbReference type="Pfam" id="PF00465">
    <property type="entry name" value="Fe-ADH"/>
    <property type="match status" value="1"/>
</dbReference>
<proteinExistence type="inferred from homology"/>
<feature type="domain" description="Fe-containing alcohol dehydrogenase-like C-terminal" evidence="4">
    <location>
        <begin position="188"/>
        <end position="381"/>
    </location>
</feature>
<accession>A0A4P2VEM2</accession>
<dbReference type="GO" id="GO:0004022">
    <property type="term" value="F:alcohol dehydrogenase (NAD+) activity"/>
    <property type="evidence" value="ECO:0007669"/>
    <property type="project" value="UniProtKB-EC"/>
</dbReference>
<dbReference type="Gene3D" id="1.20.1090.10">
    <property type="entry name" value="Dehydroquinate synthase-like - alpha domain"/>
    <property type="match status" value="1"/>
</dbReference>
<gene>
    <name evidence="5" type="ORF">NAS2_0504</name>
</gene>
<keyword evidence="2 5" id="KW-0560">Oxidoreductase</keyword>
<dbReference type="PANTHER" id="PTHR11496">
    <property type="entry name" value="ALCOHOL DEHYDROGENASE"/>
    <property type="match status" value="1"/>
</dbReference>
<dbReference type="InterPro" id="IPR039697">
    <property type="entry name" value="Alcohol_dehydrogenase_Fe"/>
</dbReference>
<reference evidence="5 6" key="1">
    <citation type="journal article" date="2019" name="ISME J.">
        <title>Isolation and characterization of a thermophilic sulfur- and iron-reducing thaumarchaeote from a terrestrial acidic hot spring.</title>
        <authorList>
            <person name="Kato S."/>
            <person name="Itoh T."/>
            <person name="Yuki M."/>
            <person name="Nagamori M."/>
            <person name="Ohnishi M."/>
            <person name="Uematsu K."/>
            <person name="Suzuki K."/>
            <person name="Takashina T."/>
            <person name="Ohkuma M."/>
        </authorList>
    </citation>
    <scope>NUCLEOTIDE SEQUENCE [LARGE SCALE GENOMIC DNA]</scope>
    <source>
        <strain evidence="5 6">NAS-02</strain>
    </source>
</reference>
<dbReference type="GO" id="GO:0046872">
    <property type="term" value="F:metal ion binding"/>
    <property type="evidence" value="ECO:0007669"/>
    <property type="project" value="InterPro"/>
</dbReference>
<dbReference type="RefSeq" id="WP_174448184.1">
    <property type="nucleotide sequence ID" value="NZ_AP018732.1"/>
</dbReference>
<evidence type="ECO:0000259" key="3">
    <source>
        <dbReference type="Pfam" id="PF00465"/>
    </source>
</evidence>
<evidence type="ECO:0000256" key="1">
    <source>
        <dbReference type="ARBA" id="ARBA00007358"/>
    </source>
</evidence>
<protein>
    <submittedName>
        <fullName evidence="5">Alcohol dehydrogenase</fullName>
        <ecNumber evidence="5">1.1.1.1</ecNumber>
    </submittedName>
</protein>
<dbReference type="GeneID" id="55584322"/>
<keyword evidence="6" id="KW-1185">Reference proteome</keyword>
<sequence>MRPFTLRYGETVVHVGEGALGMLGAHLKARRRLLLVTGSRSARESGALGDATKMLDGLGISWDIYDGVFPNPTDSVVDEIARAAREGGADALLAIGGGSVVDSAKFAAVIACSGGEAREYLRGTRSPSCAIPVYAVNLTHGTGSEIDRYSVANIAEEGLKIGMETVYPRASADDPLYLRSLPDSQTRYTTIDALYHALESATSTARNPMTASLARESAEIISRWLPLALDRPRDLEARTNLLYAAAIAGIAIDNSVTHIVHLLEHVLSGINPRLSHGAGLALLGPRSMRYVHAAVPEESARVLRALDPGIAPTSDHAQRAEEAVREFQVGVGIDESLSDYGFSEGELDALTSKAMEIVRDGAELVPFEVKPEIVRDILRSAF</sequence>
<evidence type="ECO:0000313" key="5">
    <source>
        <dbReference type="EMBL" id="BBE41893.1"/>
    </source>
</evidence>
<dbReference type="SUPFAM" id="SSF56796">
    <property type="entry name" value="Dehydroquinate synthase-like"/>
    <property type="match status" value="1"/>
</dbReference>
<comment type="similarity">
    <text evidence="1">Belongs to the iron-containing alcohol dehydrogenase family.</text>
</comment>
<dbReference type="AlphaFoldDB" id="A0A4P2VEM2"/>
<dbReference type="InterPro" id="IPR001670">
    <property type="entry name" value="ADH_Fe/GldA"/>
</dbReference>
<evidence type="ECO:0000313" key="6">
    <source>
        <dbReference type="Proteomes" id="UP000509448"/>
    </source>
</evidence>
<organism evidence="5 6">
    <name type="scientific">Conexivisphaera calida</name>
    <dbReference type="NCBI Taxonomy" id="1874277"/>
    <lineage>
        <taxon>Archaea</taxon>
        <taxon>Nitrososphaerota</taxon>
        <taxon>Conexivisphaeria</taxon>
        <taxon>Conexivisphaerales</taxon>
        <taxon>Conexivisphaeraceae</taxon>
        <taxon>Conexivisphaera</taxon>
    </lineage>
</organism>
<feature type="domain" description="Alcohol dehydrogenase iron-type/glycerol dehydrogenase GldA" evidence="3">
    <location>
        <begin position="12"/>
        <end position="175"/>
    </location>
</feature>
<dbReference type="PANTHER" id="PTHR11496:SF102">
    <property type="entry name" value="ALCOHOL DEHYDROGENASE 4"/>
    <property type="match status" value="1"/>
</dbReference>
<name>A0A4P2VEM2_9ARCH</name>
<dbReference type="Proteomes" id="UP000509448">
    <property type="component" value="Chromosome"/>
</dbReference>
<dbReference type="KEGG" id="ccai:NAS2_0504"/>
<dbReference type="EC" id="1.1.1.1" evidence="5"/>
<evidence type="ECO:0000259" key="4">
    <source>
        <dbReference type="Pfam" id="PF25137"/>
    </source>
</evidence>
<evidence type="ECO:0000256" key="2">
    <source>
        <dbReference type="ARBA" id="ARBA00023002"/>
    </source>
</evidence>
<dbReference type="EMBL" id="AP018732">
    <property type="protein sequence ID" value="BBE41893.1"/>
    <property type="molecule type" value="Genomic_DNA"/>
</dbReference>
<dbReference type="OrthoDB" id="57329at2157"/>